<dbReference type="Proteomes" id="UP001153069">
    <property type="component" value="Unassembled WGS sequence"/>
</dbReference>
<sequence length="252" mass="27526">MASPPTEPSLPVTSSSRDGTVERTAREEASPHPTSTTRRQFDKEHFARTFSNMIILGGTVVCLGLAIAAISHVDSETTMVFLLLVPAFFSGGCLLTLVNVSWMSRRPGKRCSLVQMVCNLVLGLMTVYVELLFWPVRPDLALAILCGAALPMFVFINMPSAFMTNQEDYIVMTGAAVDGDAKTVIMEDDEHSLFSLPSESGRSQGTDIEQQQLSSPTEEIATTSYVSNLDQQQRQTPHVGQTISGIEMDFEV</sequence>
<evidence type="ECO:0000313" key="3">
    <source>
        <dbReference type="EMBL" id="CAB9528277.1"/>
    </source>
</evidence>
<gene>
    <name evidence="3" type="ORF">SEMRO_2189_G318250.1</name>
</gene>
<feature type="transmembrane region" description="Helical" evidence="2">
    <location>
        <begin position="79"/>
        <end position="100"/>
    </location>
</feature>
<name>A0A9N8EU76_9STRA</name>
<keyword evidence="2" id="KW-0812">Transmembrane</keyword>
<feature type="transmembrane region" description="Helical" evidence="2">
    <location>
        <begin position="53"/>
        <end position="73"/>
    </location>
</feature>
<organism evidence="3 4">
    <name type="scientific">Seminavis robusta</name>
    <dbReference type="NCBI Taxonomy" id="568900"/>
    <lineage>
        <taxon>Eukaryota</taxon>
        <taxon>Sar</taxon>
        <taxon>Stramenopiles</taxon>
        <taxon>Ochrophyta</taxon>
        <taxon>Bacillariophyta</taxon>
        <taxon>Bacillariophyceae</taxon>
        <taxon>Bacillariophycidae</taxon>
        <taxon>Naviculales</taxon>
        <taxon>Naviculaceae</taxon>
        <taxon>Seminavis</taxon>
    </lineage>
</organism>
<feature type="compositionally biased region" description="Basic and acidic residues" evidence="1">
    <location>
        <begin position="19"/>
        <end position="30"/>
    </location>
</feature>
<feature type="region of interest" description="Disordered" evidence="1">
    <location>
        <begin position="195"/>
        <end position="252"/>
    </location>
</feature>
<keyword evidence="4" id="KW-1185">Reference proteome</keyword>
<dbReference type="AlphaFoldDB" id="A0A9N8EU76"/>
<comment type="caution">
    <text evidence="3">The sequence shown here is derived from an EMBL/GenBank/DDBJ whole genome shotgun (WGS) entry which is preliminary data.</text>
</comment>
<feature type="compositionally biased region" description="Polar residues" evidence="1">
    <location>
        <begin position="195"/>
        <end position="244"/>
    </location>
</feature>
<feature type="region of interest" description="Disordered" evidence="1">
    <location>
        <begin position="1"/>
        <end position="39"/>
    </location>
</feature>
<proteinExistence type="predicted"/>
<evidence type="ECO:0000313" key="4">
    <source>
        <dbReference type="Proteomes" id="UP001153069"/>
    </source>
</evidence>
<evidence type="ECO:0000256" key="2">
    <source>
        <dbReference type="SAM" id="Phobius"/>
    </source>
</evidence>
<evidence type="ECO:0000256" key="1">
    <source>
        <dbReference type="SAM" id="MobiDB-lite"/>
    </source>
</evidence>
<feature type="transmembrane region" description="Helical" evidence="2">
    <location>
        <begin position="140"/>
        <end position="158"/>
    </location>
</feature>
<dbReference type="EMBL" id="CAICTM010002187">
    <property type="protein sequence ID" value="CAB9528277.1"/>
    <property type="molecule type" value="Genomic_DNA"/>
</dbReference>
<evidence type="ECO:0008006" key="5">
    <source>
        <dbReference type="Google" id="ProtNLM"/>
    </source>
</evidence>
<protein>
    <recommendedName>
        <fullName evidence="5">Transmembrane protein</fullName>
    </recommendedName>
</protein>
<accession>A0A9N8EU76</accession>
<keyword evidence="2" id="KW-0472">Membrane</keyword>
<keyword evidence="2" id="KW-1133">Transmembrane helix</keyword>
<reference evidence="3" key="1">
    <citation type="submission" date="2020-06" db="EMBL/GenBank/DDBJ databases">
        <authorList>
            <consortium name="Plant Systems Biology data submission"/>
        </authorList>
    </citation>
    <scope>NUCLEOTIDE SEQUENCE</scope>
    <source>
        <strain evidence="3">D6</strain>
    </source>
</reference>
<feature type="transmembrane region" description="Helical" evidence="2">
    <location>
        <begin position="112"/>
        <end position="134"/>
    </location>
</feature>